<name>A0AA86NIN6_9EUKA</name>
<organism evidence="5">
    <name type="scientific">Hexamita inflata</name>
    <dbReference type="NCBI Taxonomy" id="28002"/>
    <lineage>
        <taxon>Eukaryota</taxon>
        <taxon>Metamonada</taxon>
        <taxon>Diplomonadida</taxon>
        <taxon>Hexamitidae</taxon>
        <taxon>Hexamitinae</taxon>
        <taxon>Hexamita</taxon>
    </lineage>
</organism>
<dbReference type="SUPFAM" id="SSF53649">
    <property type="entry name" value="Alkaline phosphatase-like"/>
    <property type="match status" value="1"/>
</dbReference>
<keyword evidence="3" id="KW-0472">Membrane</keyword>
<dbReference type="Pfam" id="PF00884">
    <property type="entry name" value="Sulfatase"/>
    <property type="match status" value="1"/>
</dbReference>
<dbReference type="PANTHER" id="PTHR42693">
    <property type="entry name" value="ARYLSULFATASE FAMILY MEMBER"/>
    <property type="match status" value="1"/>
</dbReference>
<proteinExistence type="inferred from homology"/>
<evidence type="ECO:0000259" key="4">
    <source>
        <dbReference type="Pfam" id="PF00884"/>
    </source>
</evidence>
<evidence type="ECO:0000313" key="7">
    <source>
        <dbReference type="Proteomes" id="UP001642409"/>
    </source>
</evidence>
<feature type="transmembrane region" description="Helical" evidence="3">
    <location>
        <begin position="7"/>
        <end position="26"/>
    </location>
</feature>
<comment type="caution">
    <text evidence="5">The sequence shown here is derived from an EMBL/GenBank/DDBJ whole genome shotgun (WGS) entry which is preliminary data.</text>
</comment>
<keyword evidence="7" id="KW-1185">Reference proteome</keyword>
<dbReference type="InterPro" id="IPR017850">
    <property type="entry name" value="Alkaline_phosphatase_core_sf"/>
</dbReference>
<sequence length="853" mass="98720">MKLQQTEYFPLGVLMCVYMFTLLKFFDQSTSKSQIVSNQLLVIPTILIYTIDILAITIVGTYLSAHCKKIFSIPIQIACMLYFTLICLICAFDEENSNEMQLFANQYYFIVYYLRQKSYYDDTLSINGENPNKSISGKVLANMLARSLAHWVIIFAGCFVIGAFFAICITLQIIEIKKIKKIKKGNQSNDKYILLQNTHVKKSKIMENTYFQMIVVLLNLVTFIIMLSNDTNLSRMISPPHWNFYKSHFKPKFSKADYAAVVQQYRGHNPLDDGYDWIDQRTVPEYPTVYAPKEMVCSYNPSLDYCQNLPIHQRKAESDEKRPDVVVIIIESFTPGPTMLDNNVVESQESIVDGPLYKALYLPNLRKISQSGVSFSALSSNGLPTVYGWHSLLTGEIPYSNSMNMVQSIYNDVDDFPSYFNQQNYHTLYISPSKFKFDGKHNWVFRGRELVQRDPSNLKQMPLWFNQIFNYFPTQSQAEELNVEQFNYKTWVPDRITAAQFIKHFKEAKKQEKPVLGVWATVDTHMPFSGQDDLKFYEEFKFGKGVDSLQNDKFDRYATVAKYADYYIGQVTEYLQQNYNNTILVVLGDHGAREILLGNEQVDKNDINSTFYDDSCNHKPFSNDQLFTTTGTINYLGDNTKYQELFKDLTNKVIKTPVDHQDMIRTIYDLIGNQTASSRNGRNLIEVGRNISANQQLRQHWSLRSTMLHSELATEREVFRFHSLGAEGEVFNGIYPTCVTGEVRKDISKSQYGQFRQYQKLIDYLQRNNKQFSYKFRNSTCLYPQLCAFPVNKKALNKNAPLLYVFVLIFVGLGIGTVIEVIKYVCSKIKQQIKKHKEEKSKHSIQRAQLINE</sequence>
<feature type="transmembrane region" description="Helical" evidence="3">
    <location>
        <begin position="70"/>
        <end position="92"/>
    </location>
</feature>
<dbReference type="InterPro" id="IPR000917">
    <property type="entry name" value="Sulfatase_N"/>
</dbReference>
<dbReference type="AlphaFoldDB" id="A0AA86NIN6"/>
<keyword evidence="2" id="KW-0175">Coiled coil</keyword>
<feature type="transmembrane region" description="Helical" evidence="3">
    <location>
        <begin position="148"/>
        <end position="174"/>
    </location>
</feature>
<accession>A0AA86NIN6</accession>
<keyword evidence="3" id="KW-0812">Transmembrane</keyword>
<feature type="coiled-coil region" evidence="2">
    <location>
        <begin position="826"/>
        <end position="853"/>
    </location>
</feature>
<reference evidence="5" key="1">
    <citation type="submission" date="2023-06" db="EMBL/GenBank/DDBJ databases">
        <authorList>
            <person name="Kurt Z."/>
        </authorList>
    </citation>
    <scope>NUCLEOTIDE SEQUENCE</scope>
</reference>
<dbReference type="EMBL" id="CAXDID020000221">
    <property type="protein sequence ID" value="CAL6058500.1"/>
    <property type="molecule type" value="Genomic_DNA"/>
</dbReference>
<evidence type="ECO:0000313" key="5">
    <source>
        <dbReference type="EMBL" id="CAI9919758.1"/>
    </source>
</evidence>
<dbReference type="Proteomes" id="UP001642409">
    <property type="component" value="Unassembled WGS sequence"/>
</dbReference>
<dbReference type="GO" id="GO:0004065">
    <property type="term" value="F:arylsulfatase activity"/>
    <property type="evidence" value="ECO:0007669"/>
    <property type="project" value="TreeGrafter"/>
</dbReference>
<evidence type="ECO:0000256" key="2">
    <source>
        <dbReference type="SAM" id="Coils"/>
    </source>
</evidence>
<evidence type="ECO:0000256" key="1">
    <source>
        <dbReference type="ARBA" id="ARBA00008779"/>
    </source>
</evidence>
<feature type="transmembrane region" description="Helical" evidence="3">
    <location>
        <begin position="46"/>
        <end position="63"/>
    </location>
</feature>
<feature type="transmembrane region" description="Helical" evidence="3">
    <location>
        <begin position="802"/>
        <end position="826"/>
    </location>
</feature>
<keyword evidence="3" id="KW-1133">Transmembrane helix</keyword>
<gene>
    <name evidence="6" type="ORF">HINF_LOCUS48300</name>
    <name evidence="5" type="ORF">HINF_LOCUS7403</name>
</gene>
<comment type="similarity">
    <text evidence="1">Belongs to the sulfatase family.</text>
</comment>
<feature type="domain" description="Sulfatase N-terminal" evidence="4">
    <location>
        <begin position="323"/>
        <end position="671"/>
    </location>
</feature>
<protein>
    <submittedName>
        <fullName evidence="5">Sulfatase</fullName>
    </submittedName>
</protein>
<evidence type="ECO:0000256" key="3">
    <source>
        <dbReference type="SAM" id="Phobius"/>
    </source>
</evidence>
<reference evidence="6 7" key="2">
    <citation type="submission" date="2024-07" db="EMBL/GenBank/DDBJ databases">
        <authorList>
            <person name="Akdeniz Z."/>
        </authorList>
    </citation>
    <scope>NUCLEOTIDE SEQUENCE [LARGE SCALE GENOMIC DNA]</scope>
</reference>
<dbReference type="Gene3D" id="3.40.720.10">
    <property type="entry name" value="Alkaline Phosphatase, subunit A"/>
    <property type="match status" value="1"/>
</dbReference>
<feature type="transmembrane region" description="Helical" evidence="3">
    <location>
        <begin position="210"/>
        <end position="228"/>
    </location>
</feature>
<evidence type="ECO:0000313" key="6">
    <source>
        <dbReference type="EMBL" id="CAL6058500.1"/>
    </source>
</evidence>
<dbReference type="PANTHER" id="PTHR42693:SF33">
    <property type="entry name" value="ARYLSULFATASE"/>
    <property type="match status" value="1"/>
</dbReference>
<dbReference type="InterPro" id="IPR050738">
    <property type="entry name" value="Sulfatase"/>
</dbReference>
<dbReference type="EMBL" id="CATOUU010000184">
    <property type="protein sequence ID" value="CAI9919758.1"/>
    <property type="molecule type" value="Genomic_DNA"/>
</dbReference>